<dbReference type="InterPro" id="IPR051863">
    <property type="entry name" value="HIPP"/>
</dbReference>
<dbReference type="InterPro" id="IPR006121">
    <property type="entry name" value="HMA_dom"/>
</dbReference>
<dbReference type="PROSITE" id="PS50846">
    <property type="entry name" value="HMA_2"/>
    <property type="match status" value="1"/>
</dbReference>
<name>A0A164UHG1_DAUCS</name>
<reference evidence="8" key="2">
    <citation type="submission" date="2022-03" db="EMBL/GenBank/DDBJ databases">
        <title>Draft title - Genomic analysis of global carrot germplasm unveils the trajectory of domestication and the origin of high carotenoid orange carrot.</title>
        <authorList>
            <person name="Iorizzo M."/>
            <person name="Ellison S."/>
            <person name="Senalik D."/>
            <person name="Macko-Podgorni A."/>
            <person name="Grzebelus D."/>
            <person name="Bostan H."/>
            <person name="Rolling W."/>
            <person name="Curaba J."/>
            <person name="Simon P."/>
        </authorList>
    </citation>
    <scope>NUCLEOTIDE SEQUENCE</scope>
    <source>
        <tissue evidence="8">Leaf</tissue>
    </source>
</reference>
<dbReference type="AlphaFoldDB" id="A0A164UHG1"/>
<dbReference type="Proteomes" id="UP000077755">
    <property type="component" value="Chromosome 7"/>
</dbReference>
<dbReference type="InterPro" id="IPR036163">
    <property type="entry name" value="HMA_dom_sf"/>
</dbReference>
<dbReference type="GO" id="GO:0009626">
    <property type="term" value="P:plant-type hypersensitive response"/>
    <property type="evidence" value="ECO:0007669"/>
    <property type="project" value="UniProtKB-KW"/>
</dbReference>
<evidence type="ECO:0000256" key="6">
    <source>
        <dbReference type="ARBA" id="ARBA00024045"/>
    </source>
</evidence>
<keyword evidence="2" id="KW-0488">Methylation</keyword>
<feature type="compositionally biased region" description="Basic and acidic residues" evidence="7">
    <location>
        <begin position="79"/>
        <end position="107"/>
    </location>
</feature>
<evidence type="ECO:0000313" key="8">
    <source>
        <dbReference type="EMBL" id="WOH10357.1"/>
    </source>
</evidence>
<dbReference type="GO" id="GO:0016020">
    <property type="term" value="C:membrane"/>
    <property type="evidence" value="ECO:0007669"/>
    <property type="project" value="UniProtKB-SubCell"/>
</dbReference>
<sequence length="165" mass="18338">MVHKTVLKVDISDERWKKKILKAVSGIPGVDIVEADVAKGILTVTGAADPYEIIRKTRKTGKCVEVVSIGPPAAPPKPTDQKKPEEKKAQPEKKPPEKKQDEKKPDQKGQAQNQPQLQLQPYFPQPYIGNNYPPQYMGPNYPTCDRVAVVYIGRHDEPSPACSIM</sequence>
<gene>
    <name evidence="8" type="ORF">DCAR_0729825</name>
</gene>
<evidence type="ECO:0000256" key="2">
    <source>
        <dbReference type="ARBA" id="ARBA00022481"/>
    </source>
</evidence>
<proteinExistence type="inferred from homology"/>
<organism evidence="8 9">
    <name type="scientific">Daucus carota subsp. sativus</name>
    <name type="common">Carrot</name>
    <dbReference type="NCBI Taxonomy" id="79200"/>
    <lineage>
        <taxon>Eukaryota</taxon>
        <taxon>Viridiplantae</taxon>
        <taxon>Streptophyta</taxon>
        <taxon>Embryophyta</taxon>
        <taxon>Tracheophyta</taxon>
        <taxon>Spermatophyta</taxon>
        <taxon>Magnoliopsida</taxon>
        <taxon>eudicotyledons</taxon>
        <taxon>Gunneridae</taxon>
        <taxon>Pentapetalae</taxon>
        <taxon>asterids</taxon>
        <taxon>campanulids</taxon>
        <taxon>Apiales</taxon>
        <taxon>Apiaceae</taxon>
        <taxon>Apioideae</taxon>
        <taxon>Scandiceae</taxon>
        <taxon>Daucinae</taxon>
        <taxon>Daucus</taxon>
        <taxon>Daucus sect. Daucus</taxon>
    </lineage>
</organism>
<evidence type="ECO:0000256" key="5">
    <source>
        <dbReference type="ARBA" id="ARBA00023289"/>
    </source>
</evidence>
<comment type="subcellular location">
    <subcellularLocation>
        <location evidence="1">Membrane</location>
        <topology evidence="1">Peripheral membrane protein</topology>
    </subcellularLocation>
</comment>
<protein>
    <submittedName>
        <fullName evidence="8">Uncharacterized protein</fullName>
    </submittedName>
</protein>
<evidence type="ECO:0000256" key="3">
    <source>
        <dbReference type="ARBA" id="ARBA00022723"/>
    </source>
</evidence>
<dbReference type="Gene3D" id="3.30.70.100">
    <property type="match status" value="1"/>
</dbReference>
<dbReference type="OrthoDB" id="689350at2759"/>
<feature type="compositionally biased region" description="Low complexity" evidence="7">
    <location>
        <begin position="108"/>
        <end position="125"/>
    </location>
</feature>
<dbReference type="PANTHER" id="PTHR45811:SF13">
    <property type="entry name" value="OS04G0661100 PROTEIN"/>
    <property type="match status" value="1"/>
</dbReference>
<dbReference type="Pfam" id="PF00403">
    <property type="entry name" value="HMA"/>
    <property type="match status" value="1"/>
</dbReference>
<dbReference type="PANTHER" id="PTHR45811">
    <property type="entry name" value="COPPER TRANSPORT PROTEIN FAMILY-RELATED"/>
    <property type="match status" value="1"/>
</dbReference>
<keyword evidence="5" id="KW-0636">Prenylation</keyword>
<dbReference type="OMA" id="DINCLKC"/>
<comment type="similarity">
    <text evidence="6">Belongs to the HIPP family.</text>
</comment>
<dbReference type="Gramene" id="KZM88891">
    <property type="protein sequence ID" value="KZM88891"/>
    <property type="gene ID" value="DCAR_025966"/>
</dbReference>
<dbReference type="KEGG" id="dcr:108194999"/>
<keyword evidence="9" id="KW-1185">Reference proteome</keyword>
<keyword evidence="4" id="KW-0449">Lipoprotein</keyword>
<keyword evidence="3" id="KW-0479">Metal-binding</keyword>
<evidence type="ECO:0000256" key="4">
    <source>
        <dbReference type="ARBA" id="ARBA00023288"/>
    </source>
</evidence>
<dbReference type="GO" id="GO:0046872">
    <property type="term" value="F:metal ion binding"/>
    <property type="evidence" value="ECO:0007669"/>
    <property type="project" value="UniProtKB-KW"/>
</dbReference>
<evidence type="ECO:0000256" key="7">
    <source>
        <dbReference type="SAM" id="MobiDB-lite"/>
    </source>
</evidence>
<evidence type="ECO:0000256" key="1">
    <source>
        <dbReference type="ARBA" id="ARBA00004170"/>
    </source>
</evidence>
<evidence type="ECO:0000313" key="9">
    <source>
        <dbReference type="Proteomes" id="UP000077755"/>
    </source>
</evidence>
<accession>A0A164UHG1</accession>
<dbReference type="EMBL" id="CP093349">
    <property type="protein sequence ID" value="WOH10357.1"/>
    <property type="molecule type" value="Genomic_DNA"/>
</dbReference>
<reference evidence="8" key="1">
    <citation type="journal article" date="2016" name="Nat. Genet.">
        <title>A high-quality carrot genome assembly provides new insights into carotenoid accumulation and asterid genome evolution.</title>
        <authorList>
            <person name="Iorizzo M."/>
            <person name="Ellison S."/>
            <person name="Senalik D."/>
            <person name="Zeng P."/>
            <person name="Satapoomin P."/>
            <person name="Huang J."/>
            <person name="Bowman M."/>
            <person name="Iovene M."/>
            <person name="Sanseverino W."/>
            <person name="Cavagnaro P."/>
            <person name="Yildiz M."/>
            <person name="Macko-Podgorni A."/>
            <person name="Moranska E."/>
            <person name="Grzebelus E."/>
            <person name="Grzebelus D."/>
            <person name="Ashrafi H."/>
            <person name="Zheng Z."/>
            <person name="Cheng S."/>
            <person name="Spooner D."/>
            <person name="Van Deynze A."/>
            <person name="Simon P."/>
        </authorList>
    </citation>
    <scope>NUCLEOTIDE SEQUENCE</scope>
    <source>
        <tissue evidence="8">Leaf</tissue>
    </source>
</reference>
<dbReference type="SUPFAM" id="SSF55008">
    <property type="entry name" value="HMA, heavy metal-associated domain"/>
    <property type="match status" value="1"/>
</dbReference>
<feature type="region of interest" description="Disordered" evidence="7">
    <location>
        <begin position="66"/>
        <end position="125"/>
    </location>
</feature>